<dbReference type="Gene3D" id="3.40.91.20">
    <property type="match status" value="1"/>
</dbReference>
<dbReference type="GO" id="GO:0003677">
    <property type="term" value="F:DNA binding"/>
    <property type="evidence" value="ECO:0007669"/>
    <property type="project" value="InterPro"/>
</dbReference>
<dbReference type="Proteomes" id="UP000316030">
    <property type="component" value="Unassembled WGS sequence"/>
</dbReference>
<dbReference type="InterPro" id="IPR015278">
    <property type="entry name" value="BglII-like"/>
</dbReference>
<name>A0A521DIE7_9RHOB</name>
<accession>A0A521DIE7</accession>
<keyword evidence="2" id="KW-1185">Reference proteome</keyword>
<dbReference type="GO" id="GO:0009307">
    <property type="term" value="P:DNA restriction-modification system"/>
    <property type="evidence" value="ECO:0007669"/>
    <property type="project" value="InterPro"/>
</dbReference>
<dbReference type="OrthoDB" id="1956808at2"/>
<evidence type="ECO:0000313" key="1">
    <source>
        <dbReference type="EMBL" id="SMO71388.1"/>
    </source>
</evidence>
<dbReference type="AlphaFoldDB" id="A0A521DIE7"/>
<dbReference type="RefSeq" id="WP_142493306.1">
    <property type="nucleotide sequence ID" value="NZ_FXTO01000011.1"/>
</dbReference>
<dbReference type="InterPro" id="IPR011335">
    <property type="entry name" value="Restrct_endonuc-II-like"/>
</dbReference>
<dbReference type="EMBL" id="FXTO01000011">
    <property type="protein sequence ID" value="SMO71388.1"/>
    <property type="molecule type" value="Genomic_DNA"/>
</dbReference>
<dbReference type="InterPro" id="IPR011338">
    <property type="entry name" value="BamHI/BglII/BstY"/>
</dbReference>
<dbReference type="SUPFAM" id="SSF52980">
    <property type="entry name" value="Restriction endonuclease-like"/>
    <property type="match status" value="1"/>
</dbReference>
<keyword evidence="1" id="KW-0540">Nuclease</keyword>
<keyword evidence="1" id="KW-0255">Endonuclease</keyword>
<dbReference type="GO" id="GO:0000287">
    <property type="term" value="F:magnesium ion binding"/>
    <property type="evidence" value="ECO:0007669"/>
    <property type="project" value="InterPro"/>
</dbReference>
<gene>
    <name evidence="1" type="ORF">SAMN06265173_11118</name>
</gene>
<dbReference type="Pfam" id="PF09195">
    <property type="entry name" value="Endonuc-BglII"/>
    <property type="match status" value="1"/>
</dbReference>
<keyword evidence="1" id="KW-0378">Hydrolase</keyword>
<reference evidence="1 2" key="1">
    <citation type="submission" date="2017-05" db="EMBL/GenBank/DDBJ databases">
        <authorList>
            <person name="Varghese N."/>
            <person name="Submissions S."/>
        </authorList>
    </citation>
    <scope>NUCLEOTIDE SEQUENCE [LARGE SCALE GENOMIC DNA]</scope>
    <source>
        <strain evidence="1 2">DSM 29506</strain>
    </source>
</reference>
<protein>
    <submittedName>
        <fullName evidence="1">Restriction endonuclease BglII</fullName>
    </submittedName>
</protein>
<sequence>MSSDQNDVSFGKVADHSAALDRIFPEDIRQKFELFSYRNAAAILKSSFPEHYDELLGILRNFSISRTMIRTPGGSKSEIAKYVDDLFDDSWQETRISADLHVKLIHANQSTRVLSEYTQEGYLDGHRIDFVKDKVALDLEWNSKDQTYDRDLYAFSAFYEAGAIDVGIILTRGSSLDNTFFRSLGKVLKKDGTDGTEEVYKKYGASTTWMGKLLYRLDAGRNGGCPILAIGITPECVSDS</sequence>
<evidence type="ECO:0000313" key="2">
    <source>
        <dbReference type="Proteomes" id="UP000316030"/>
    </source>
</evidence>
<organism evidence="1 2">
    <name type="scientific">Thalassovita litoralis</name>
    <dbReference type="NCBI Taxonomy" id="1010611"/>
    <lineage>
        <taxon>Bacteria</taxon>
        <taxon>Pseudomonadati</taxon>
        <taxon>Pseudomonadota</taxon>
        <taxon>Alphaproteobacteria</taxon>
        <taxon>Rhodobacterales</taxon>
        <taxon>Roseobacteraceae</taxon>
        <taxon>Thalassovita</taxon>
    </lineage>
</organism>
<proteinExistence type="predicted"/>
<dbReference type="GO" id="GO:0009036">
    <property type="term" value="F:type II site-specific deoxyribonuclease activity"/>
    <property type="evidence" value="ECO:0007669"/>
    <property type="project" value="InterPro"/>
</dbReference>